<keyword evidence="2" id="KW-1185">Reference proteome</keyword>
<evidence type="ECO:0000313" key="1">
    <source>
        <dbReference type="EMBL" id="GBM31527.1"/>
    </source>
</evidence>
<evidence type="ECO:0000313" key="2">
    <source>
        <dbReference type="Proteomes" id="UP000499080"/>
    </source>
</evidence>
<dbReference type="AlphaFoldDB" id="A0A4Y2ESP1"/>
<name>A0A4Y2ESP1_ARAVE</name>
<reference evidence="1 2" key="1">
    <citation type="journal article" date="2019" name="Sci. Rep.">
        <title>Orb-weaving spider Araneus ventricosus genome elucidates the spidroin gene catalogue.</title>
        <authorList>
            <person name="Kono N."/>
            <person name="Nakamura H."/>
            <person name="Ohtoshi R."/>
            <person name="Moran D.A.P."/>
            <person name="Shinohara A."/>
            <person name="Yoshida Y."/>
            <person name="Fujiwara M."/>
            <person name="Mori M."/>
            <person name="Tomita M."/>
            <person name="Arakawa K."/>
        </authorList>
    </citation>
    <scope>NUCLEOTIDE SEQUENCE [LARGE SCALE GENOMIC DNA]</scope>
</reference>
<dbReference type="Proteomes" id="UP000499080">
    <property type="component" value="Unassembled WGS sequence"/>
</dbReference>
<accession>A0A4Y2ESP1</accession>
<sequence>MICLADLSSLLSLVHYHGDLHAEKMRQCNVRMKSPKENMCRRWMIRFPSRSKRTHVISSIFFPS</sequence>
<proteinExistence type="predicted"/>
<protein>
    <submittedName>
        <fullName evidence="1">Uncharacterized protein</fullName>
    </submittedName>
</protein>
<comment type="caution">
    <text evidence="1">The sequence shown here is derived from an EMBL/GenBank/DDBJ whole genome shotgun (WGS) entry which is preliminary data.</text>
</comment>
<feature type="non-terminal residue" evidence="1">
    <location>
        <position position="64"/>
    </location>
</feature>
<dbReference type="EMBL" id="BGPR01000686">
    <property type="protein sequence ID" value="GBM31527.1"/>
    <property type="molecule type" value="Genomic_DNA"/>
</dbReference>
<organism evidence="1 2">
    <name type="scientific">Araneus ventricosus</name>
    <name type="common">Orbweaver spider</name>
    <name type="synonym">Epeira ventricosa</name>
    <dbReference type="NCBI Taxonomy" id="182803"/>
    <lineage>
        <taxon>Eukaryota</taxon>
        <taxon>Metazoa</taxon>
        <taxon>Ecdysozoa</taxon>
        <taxon>Arthropoda</taxon>
        <taxon>Chelicerata</taxon>
        <taxon>Arachnida</taxon>
        <taxon>Araneae</taxon>
        <taxon>Araneomorphae</taxon>
        <taxon>Entelegynae</taxon>
        <taxon>Araneoidea</taxon>
        <taxon>Araneidae</taxon>
        <taxon>Araneus</taxon>
    </lineage>
</organism>
<gene>
    <name evidence="1" type="ORF">AVEN_247228_1</name>
</gene>